<dbReference type="InterPro" id="IPR000873">
    <property type="entry name" value="AMP-dep_synth/lig_dom"/>
</dbReference>
<dbReference type="Gene3D" id="3.40.50.12780">
    <property type="entry name" value="N-terminal domain of ligase-like"/>
    <property type="match status" value="1"/>
</dbReference>
<feature type="domain" description="AMP-dependent synthetase/ligase" evidence="4">
    <location>
        <begin position="17"/>
        <end position="222"/>
    </location>
</feature>
<accession>A0A1B6IXZ5</accession>
<evidence type="ECO:0000256" key="3">
    <source>
        <dbReference type="ARBA" id="ARBA00026121"/>
    </source>
</evidence>
<dbReference type="InterPro" id="IPR042099">
    <property type="entry name" value="ANL_N_sf"/>
</dbReference>
<dbReference type="AlphaFoldDB" id="A0A1B6IXZ5"/>
<keyword evidence="1" id="KW-0436">Ligase</keyword>
<reference evidence="5" key="1">
    <citation type="submission" date="2015-11" db="EMBL/GenBank/DDBJ databases">
        <title>De novo transcriptome assembly of four potential Pierce s Disease insect vectors from Arizona vineyards.</title>
        <authorList>
            <person name="Tassone E.E."/>
        </authorList>
    </citation>
    <scope>NUCLEOTIDE SEQUENCE</scope>
</reference>
<dbReference type="PANTHER" id="PTHR43272">
    <property type="entry name" value="LONG-CHAIN-FATTY-ACID--COA LIGASE"/>
    <property type="match status" value="1"/>
</dbReference>
<dbReference type="GO" id="GO:0004467">
    <property type="term" value="F:long-chain fatty acid-CoA ligase activity"/>
    <property type="evidence" value="ECO:0007669"/>
    <property type="project" value="UniProtKB-EC"/>
</dbReference>
<evidence type="ECO:0000256" key="2">
    <source>
        <dbReference type="ARBA" id="ARBA00022832"/>
    </source>
</evidence>
<keyword evidence="2" id="KW-0443">Lipid metabolism</keyword>
<dbReference type="EC" id="6.2.1.3" evidence="3"/>
<dbReference type="GO" id="GO:0005783">
    <property type="term" value="C:endoplasmic reticulum"/>
    <property type="evidence" value="ECO:0007669"/>
    <property type="project" value="TreeGrafter"/>
</dbReference>
<dbReference type="PANTHER" id="PTHR43272:SF3">
    <property type="entry name" value="LONG CHAIN ACYL-COA SYNTHETASE 4"/>
    <property type="match status" value="1"/>
</dbReference>
<dbReference type="SUPFAM" id="SSF56801">
    <property type="entry name" value="Acetyl-CoA synthetase-like"/>
    <property type="match status" value="1"/>
</dbReference>
<organism evidence="5">
    <name type="scientific">Homalodisca liturata</name>
    <dbReference type="NCBI Taxonomy" id="320908"/>
    <lineage>
        <taxon>Eukaryota</taxon>
        <taxon>Metazoa</taxon>
        <taxon>Ecdysozoa</taxon>
        <taxon>Arthropoda</taxon>
        <taxon>Hexapoda</taxon>
        <taxon>Insecta</taxon>
        <taxon>Pterygota</taxon>
        <taxon>Neoptera</taxon>
        <taxon>Paraneoptera</taxon>
        <taxon>Hemiptera</taxon>
        <taxon>Auchenorrhyncha</taxon>
        <taxon>Membracoidea</taxon>
        <taxon>Cicadellidae</taxon>
        <taxon>Cicadellinae</taxon>
        <taxon>Proconiini</taxon>
        <taxon>Homalodisca</taxon>
    </lineage>
</organism>
<evidence type="ECO:0000256" key="1">
    <source>
        <dbReference type="ARBA" id="ARBA00022598"/>
    </source>
</evidence>
<evidence type="ECO:0000259" key="4">
    <source>
        <dbReference type="Pfam" id="PF00501"/>
    </source>
</evidence>
<dbReference type="GO" id="GO:0016020">
    <property type="term" value="C:membrane"/>
    <property type="evidence" value="ECO:0007669"/>
    <property type="project" value="TreeGrafter"/>
</dbReference>
<sequence>GFSRNKDPDSYILLDKRCVYLSYLPLPHVLERICFNIAWSSCTQVVFYSGNPKLLQLDMKIARPTFLVTVPRVLNIFMEKIKASIATRNVFVRTLFNLGIRFKIWRQSRGVYKSWLFDTLIFNKVRREFGGALEYSLCGGASLNPEVLQFMQAALSFKIFQGYGQTEGLAANIVAPLDCYDTETVGIPFPSVLVKLEPVEGYDGDGVGELCMKGPSITSGYFKRPKETREAIGDDGWLRTGDVARVKNGYFYIIGRVKEIFKTSFGEYIAPEKIENLLTGGII</sequence>
<feature type="non-terminal residue" evidence="5">
    <location>
        <position position="1"/>
    </location>
</feature>
<evidence type="ECO:0000313" key="5">
    <source>
        <dbReference type="EMBL" id="JAS91776.1"/>
    </source>
</evidence>
<protein>
    <recommendedName>
        <fullName evidence="3">long-chain-fatty-acid--CoA ligase</fullName>
        <ecNumber evidence="3">6.2.1.3</ecNumber>
    </recommendedName>
</protein>
<name>A0A1B6IXZ5_9HEMI</name>
<keyword evidence="2" id="KW-0276">Fatty acid metabolism</keyword>
<gene>
    <name evidence="5" type="ORF">g.2935</name>
</gene>
<feature type="non-terminal residue" evidence="5">
    <location>
        <position position="283"/>
    </location>
</feature>
<proteinExistence type="predicted"/>
<dbReference type="Pfam" id="PF00501">
    <property type="entry name" value="AMP-binding"/>
    <property type="match status" value="1"/>
</dbReference>
<dbReference type="EMBL" id="GECU01015930">
    <property type="protein sequence ID" value="JAS91776.1"/>
    <property type="molecule type" value="Transcribed_RNA"/>
</dbReference>